<keyword evidence="3" id="KW-1185">Reference proteome</keyword>
<gene>
    <name evidence="2" type="ORF">SAMN05444320_10550</name>
</gene>
<dbReference type="InterPro" id="IPR006311">
    <property type="entry name" value="TAT_signal"/>
</dbReference>
<feature type="chain" id="PRO_5039472361" evidence="1">
    <location>
        <begin position="21"/>
        <end position="502"/>
    </location>
</feature>
<dbReference type="PANTHER" id="PTHR10151">
    <property type="entry name" value="ECTONUCLEOTIDE PYROPHOSPHATASE/PHOSPHODIESTERASE"/>
    <property type="match status" value="1"/>
</dbReference>
<keyword evidence="1" id="KW-0732">Signal</keyword>
<dbReference type="RefSeq" id="WP_073484036.1">
    <property type="nucleotide sequence ID" value="NZ_FQVN01000005.1"/>
</dbReference>
<dbReference type="SUPFAM" id="SSF53649">
    <property type="entry name" value="Alkaline phosphatase-like"/>
    <property type="match status" value="1"/>
</dbReference>
<dbReference type="Pfam" id="PF01663">
    <property type="entry name" value="Phosphodiest"/>
    <property type="match status" value="1"/>
</dbReference>
<evidence type="ECO:0000256" key="1">
    <source>
        <dbReference type="SAM" id="SignalP"/>
    </source>
</evidence>
<name>A0A1M5EMK2_STRHI</name>
<evidence type="ECO:0000313" key="2">
    <source>
        <dbReference type="EMBL" id="SHF80469.1"/>
    </source>
</evidence>
<dbReference type="GO" id="GO:0016787">
    <property type="term" value="F:hydrolase activity"/>
    <property type="evidence" value="ECO:0007669"/>
    <property type="project" value="UniProtKB-ARBA"/>
</dbReference>
<dbReference type="Gene3D" id="3.40.720.10">
    <property type="entry name" value="Alkaline Phosphatase, subunit A"/>
    <property type="match status" value="1"/>
</dbReference>
<dbReference type="EMBL" id="FQVN01000005">
    <property type="protein sequence ID" value="SHF80469.1"/>
    <property type="molecule type" value="Genomic_DNA"/>
</dbReference>
<protein>
    <submittedName>
        <fullName evidence="2">Type I phosphodiesterase / nucleotide pyrophosphatase</fullName>
    </submittedName>
</protein>
<reference evidence="2 3" key="1">
    <citation type="submission" date="2016-11" db="EMBL/GenBank/DDBJ databases">
        <authorList>
            <person name="Jaros S."/>
            <person name="Januszkiewicz K."/>
            <person name="Wedrychowicz H."/>
        </authorList>
    </citation>
    <scope>NUCLEOTIDE SEQUENCE [LARGE SCALE GENOMIC DNA]</scope>
    <source>
        <strain evidence="2 3">DSM 44523</strain>
    </source>
</reference>
<evidence type="ECO:0000313" key="3">
    <source>
        <dbReference type="Proteomes" id="UP000184501"/>
    </source>
</evidence>
<sequence>MTTRARSVLAAATAALAALAAVVGVGAPTAAAATPKVLVVGMDGLRWDRVAAADAPTLDALAAGGTLGESLLYCSPMAGTWSGAGWSTIATGVWPDKHGVKDNSFAGKRYDQYPDFLTRLEKRDPRYSTLSIVDWAALHRQGTFSDAVDTRITYDGDRDGYAELDEKVTADAERLLRTGNPDASFVYLGHTDEVAHSKGAASAEYLSAIAKQDQQLARILAAVRSRSTYSAENWLVVVTTDHGHTDRGGHGGCGVAERSTFLLGSGAGLAAGARPIDTRLVDVASTVFRHLGVPADAGWKLDGKPLGERSADPFDTLAGQLKPRVDETEIPASVRGWTHTAPSGWSVDRSGMPGGGVTEWRGWSFTNDQFWSRTQSGQWRENNVRARGVFAVADSDEFADRSGGGSFDSTLVSAPYAVSGKSALTLRFVNHYRQEGAQKADVLVSFDGGPDQLVKRYDTDVVSSVEALPVAVPAGAGTVKVKFRYHDASNNWYWAIDDLRVD</sequence>
<dbReference type="Gene3D" id="2.60.120.200">
    <property type="match status" value="1"/>
</dbReference>
<feature type="signal peptide" evidence="1">
    <location>
        <begin position="1"/>
        <end position="20"/>
    </location>
</feature>
<dbReference type="STRING" id="2017.SAMN05444320_10550"/>
<dbReference type="Proteomes" id="UP000184501">
    <property type="component" value="Unassembled WGS sequence"/>
</dbReference>
<accession>A0A1M5EMK2</accession>
<dbReference type="InterPro" id="IPR002591">
    <property type="entry name" value="Phosphodiest/P_Trfase"/>
</dbReference>
<dbReference type="PANTHER" id="PTHR10151:SF120">
    <property type="entry name" value="BIS(5'-ADENOSYL)-TRIPHOSPHATASE"/>
    <property type="match status" value="1"/>
</dbReference>
<organism evidence="2 3">
    <name type="scientific">Streptoalloteichus hindustanus</name>
    <dbReference type="NCBI Taxonomy" id="2017"/>
    <lineage>
        <taxon>Bacteria</taxon>
        <taxon>Bacillati</taxon>
        <taxon>Actinomycetota</taxon>
        <taxon>Actinomycetes</taxon>
        <taxon>Pseudonocardiales</taxon>
        <taxon>Pseudonocardiaceae</taxon>
        <taxon>Streptoalloteichus</taxon>
    </lineage>
</organism>
<dbReference type="InterPro" id="IPR017850">
    <property type="entry name" value="Alkaline_phosphatase_core_sf"/>
</dbReference>
<proteinExistence type="predicted"/>
<dbReference type="PROSITE" id="PS51318">
    <property type="entry name" value="TAT"/>
    <property type="match status" value="1"/>
</dbReference>
<dbReference type="AlphaFoldDB" id="A0A1M5EMK2"/>